<dbReference type="InterPro" id="IPR036388">
    <property type="entry name" value="WH-like_DNA-bd_sf"/>
</dbReference>
<dbReference type="Pfam" id="PF13412">
    <property type="entry name" value="HTH_24"/>
    <property type="match status" value="1"/>
</dbReference>
<dbReference type="SUPFAM" id="SSF46785">
    <property type="entry name" value="Winged helix' DNA-binding domain"/>
    <property type="match status" value="1"/>
</dbReference>
<keyword evidence="3" id="KW-1185">Reference proteome</keyword>
<dbReference type="PANTHER" id="PTHR18964:SF149">
    <property type="entry name" value="BIFUNCTIONAL UDP-N-ACETYLGLUCOSAMINE 2-EPIMERASE_N-ACETYLMANNOSAMINE KINASE"/>
    <property type="match status" value="1"/>
</dbReference>
<dbReference type="InterPro" id="IPR049874">
    <property type="entry name" value="ROK_cs"/>
</dbReference>
<dbReference type="Proteomes" id="UP001500897">
    <property type="component" value="Unassembled WGS sequence"/>
</dbReference>
<proteinExistence type="inferred from homology"/>
<evidence type="ECO:0000313" key="2">
    <source>
        <dbReference type="EMBL" id="GAA2117628.1"/>
    </source>
</evidence>
<name>A0ABP5JMI5_9ACTN</name>
<dbReference type="Gene3D" id="3.30.420.40">
    <property type="match status" value="2"/>
</dbReference>
<dbReference type="Pfam" id="PF00480">
    <property type="entry name" value="ROK"/>
    <property type="match status" value="1"/>
</dbReference>
<sequence length="409" mass="41792">MPTVTIQTPIGRTVPRLLAPAGPAATDPIGQRTRADVFAAILTAGPLSRVQVAQRLSLSQSTVTKIVNPLMEAGYLVEGTAEPAGALGRPRRMLQVRKDKHLAVGVKISPSKVTAVLTDLGAQVLARWEQPLADHRMETAVAATAEAVRQLVASVPGASERMLGVGVGVSGHVDPVSGVCRYSALMGWHDVDVAGPLAQACGMPVAVSNDVNTLVVAEQWFGHGREVDSFAVVTVGAGVGCGLLLGGRPHLGRSGLAGEFGHVPLDPAGPVCSCGNVGCLEALASYDAVLRRLREAGLGECADIDQAVALARSGRGPDSKVALAAFAAAGDALGRGLAGLCNLLNLEKIVLAGEGATAQDLFGPALAAAMREHAFSTAAADCELVVDEVTDDLWARGAACLVVRDAVGA</sequence>
<comment type="caution">
    <text evidence="2">The sequence shown here is derived from an EMBL/GenBank/DDBJ whole genome shotgun (WGS) entry which is preliminary data.</text>
</comment>
<protein>
    <submittedName>
        <fullName evidence="2">ROK family transcriptional regulator</fullName>
    </submittedName>
</protein>
<dbReference type="InterPro" id="IPR043129">
    <property type="entry name" value="ATPase_NBD"/>
</dbReference>
<reference evidence="3" key="1">
    <citation type="journal article" date="2019" name="Int. J. Syst. Evol. Microbiol.">
        <title>The Global Catalogue of Microorganisms (GCM) 10K type strain sequencing project: providing services to taxonomists for standard genome sequencing and annotation.</title>
        <authorList>
            <consortium name="The Broad Institute Genomics Platform"/>
            <consortium name="The Broad Institute Genome Sequencing Center for Infectious Disease"/>
            <person name="Wu L."/>
            <person name="Ma J."/>
        </authorList>
    </citation>
    <scope>NUCLEOTIDE SEQUENCE [LARGE SCALE GENOMIC DNA]</scope>
    <source>
        <strain evidence="3">JCM 14559</strain>
    </source>
</reference>
<evidence type="ECO:0000313" key="3">
    <source>
        <dbReference type="Proteomes" id="UP001500897"/>
    </source>
</evidence>
<dbReference type="InterPro" id="IPR011991">
    <property type="entry name" value="ArsR-like_HTH"/>
</dbReference>
<dbReference type="CDD" id="cd00090">
    <property type="entry name" value="HTH_ARSR"/>
    <property type="match status" value="1"/>
</dbReference>
<gene>
    <name evidence="2" type="ORF">GCM10009759_64230</name>
</gene>
<evidence type="ECO:0000256" key="1">
    <source>
        <dbReference type="ARBA" id="ARBA00006479"/>
    </source>
</evidence>
<dbReference type="PROSITE" id="PS01125">
    <property type="entry name" value="ROK"/>
    <property type="match status" value="1"/>
</dbReference>
<dbReference type="Gene3D" id="1.10.10.10">
    <property type="entry name" value="Winged helix-like DNA-binding domain superfamily/Winged helix DNA-binding domain"/>
    <property type="match status" value="1"/>
</dbReference>
<organism evidence="2 3">
    <name type="scientific">Kitasatospora saccharophila</name>
    <dbReference type="NCBI Taxonomy" id="407973"/>
    <lineage>
        <taxon>Bacteria</taxon>
        <taxon>Bacillati</taxon>
        <taxon>Actinomycetota</taxon>
        <taxon>Actinomycetes</taxon>
        <taxon>Kitasatosporales</taxon>
        <taxon>Streptomycetaceae</taxon>
        <taxon>Kitasatospora</taxon>
    </lineage>
</organism>
<dbReference type="PANTHER" id="PTHR18964">
    <property type="entry name" value="ROK (REPRESSOR, ORF, KINASE) FAMILY"/>
    <property type="match status" value="1"/>
</dbReference>
<comment type="similarity">
    <text evidence="1">Belongs to the ROK (NagC/XylR) family.</text>
</comment>
<dbReference type="SUPFAM" id="SSF53067">
    <property type="entry name" value="Actin-like ATPase domain"/>
    <property type="match status" value="1"/>
</dbReference>
<dbReference type="InterPro" id="IPR036390">
    <property type="entry name" value="WH_DNA-bd_sf"/>
</dbReference>
<dbReference type="InterPro" id="IPR000600">
    <property type="entry name" value="ROK"/>
</dbReference>
<dbReference type="EMBL" id="BAAANS010000059">
    <property type="protein sequence ID" value="GAA2117628.1"/>
    <property type="molecule type" value="Genomic_DNA"/>
</dbReference>
<accession>A0ABP5JMI5</accession>